<evidence type="ECO:0000313" key="1">
    <source>
        <dbReference type="EMBL" id="KAH7937451.1"/>
    </source>
</evidence>
<evidence type="ECO:0000313" key="2">
    <source>
        <dbReference type="Proteomes" id="UP000821865"/>
    </source>
</evidence>
<protein>
    <submittedName>
        <fullName evidence="1">Uncharacterized protein</fullName>
    </submittedName>
</protein>
<organism evidence="1 2">
    <name type="scientific">Dermacentor silvarum</name>
    <name type="common">Tick</name>
    <dbReference type="NCBI Taxonomy" id="543639"/>
    <lineage>
        <taxon>Eukaryota</taxon>
        <taxon>Metazoa</taxon>
        <taxon>Ecdysozoa</taxon>
        <taxon>Arthropoda</taxon>
        <taxon>Chelicerata</taxon>
        <taxon>Arachnida</taxon>
        <taxon>Acari</taxon>
        <taxon>Parasitiformes</taxon>
        <taxon>Ixodida</taxon>
        <taxon>Ixodoidea</taxon>
        <taxon>Ixodidae</taxon>
        <taxon>Rhipicephalinae</taxon>
        <taxon>Dermacentor</taxon>
    </lineage>
</organism>
<dbReference type="EMBL" id="CM023477">
    <property type="protein sequence ID" value="KAH7937451.1"/>
    <property type="molecule type" value="Genomic_DNA"/>
</dbReference>
<comment type="caution">
    <text evidence="1">The sequence shown here is derived from an EMBL/GenBank/DDBJ whole genome shotgun (WGS) entry which is preliminary data.</text>
</comment>
<dbReference type="Proteomes" id="UP000821865">
    <property type="component" value="Chromosome 8"/>
</dbReference>
<accession>A0ACB8C954</accession>
<proteinExistence type="predicted"/>
<name>A0ACB8C954_DERSI</name>
<gene>
    <name evidence="1" type="ORF">HPB49_012511</name>
</gene>
<keyword evidence="2" id="KW-1185">Reference proteome</keyword>
<reference evidence="1" key="1">
    <citation type="submission" date="2020-05" db="EMBL/GenBank/DDBJ databases">
        <title>Large-scale comparative analyses of tick genomes elucidate their genetic diversity and vector capacities.</title>
        <authorList>
            <person name="Jia N."/>
            <person name="Wang J."/>
            <person name="Shi W."/>
            <person name="Du L."/>
            <person name="Sun Y."/>
            <person name="Zhan W."/>
            <person name="Jiang J."/>
            <person name="Wang Q."/>
            <person name="Zhang B."/>
            <person name="Ji P."/>
            <person name="Sakyi L.B."/>
            <person name="Cui X."/>
            <person name="Yuan T."/>
            <person name="Jiang B."/>
            <person name="Yang W."/>
            <person name="Lam T.T.-Y."/>
            <person name="Chang Q."/>
            <person name="Ding S."/>
            <person name="Wang X."/>
            <person name="Zhu J."/>
            <person name="Ruan X."/>
            <person name="Zhao L."/>
            <person name="Wei J."/>
            <person name="Que T."/>
            <person name="Du C."/>
            <person name="Cheng J."/>
            <person name="Dai P."/>
            <person name="Han X."/>
            <person name="Huang E."/>
            <person name="Gao Y."/>
            <person name="Liu J."/>
            <person name="Shao H."/>
            <person name="Ye R."/>
            <person name="Li L."/>
            <person name="Wei W."/>
            <person name="Wang X."/>
            <person name="Wang C."/>
            <person name="Yang T."/>
            <person name="Huo Q."/>
            <person name="Li W."/>
            <person name="Guo W."/>
            <person name="Chen H."/>
            <person name="Zhou L."/>
            <person name="Ni X."/>
            <person name="Tian J."/>
            <person name="Zhou Y."/>
            <person name="Sheng Y."/>
            <person name="Liu T."/>
            <person name="Pan Y."/>
            <person name="Xia L."/>
            <person name="Li J."/>
            <person name="Zhao F."/>
            <person name="Cao W."/>
        </authorList>
    </citation>
    <scope>NUCLEOTIDE SEQUENCE</scope>
    <source>
        <strain evidence="1">Dsil-2018</strain>
    </source>
</reference>
<sequence>MWVPRLSKEVTKGFARLQHTWHLDTAAYEVLKPWVLVENLRALDAVRIAPSAAMGAGAEPQYLDVGCGPGSFTKETLLPHMRPACRRIVAVDR</sequence>